<dbReference type="CDD" id="cd00518">
    <property type="entry name" value="H2MP"/>
    <property type="match status" value="1"/>
</dbReference>
<evidence type="ECO:0000256" key="2">
    <source>
        <dbReference type="ARBA" id="ARBA00022670"/>
    </source>
</evidence>
<evidence type="ECO:0000313" key="5">
    <source>
        <dbReference type="EMBL" id="MFL0266801.1"/>
    </source>
</evidence>
<evidence type="ECO:0000313" key="6">
    <source>
        <dbReference type="Proteomes" id="UP001623661"/>
    </source>
</evidence>
<keyword evidence="3" id="KW-0064">Aspartyl protease</keyword>
<name>A0ABW8TQK3_9CLOT</name>
<organism evidence="5 6">
    <name type="scientific">Candidatus Clostridium radicumherbarum</name>
    <dbReference type="NCBI Taxonomy" id="3381662"/>
    <lineage>
        <taxon>Bacteria</taxon>
        <taxon>Bacillati</taxon>
        <taxon>Bacillota</taxon>
        <taxon>Clostridia</taxon>
        <taxon>Eubacteriales</taxon>
        <taxon>Clostridiaceae</taxon>
        <taxon>Clostridium</taxon>
    </lineage>
</organism>
<dbReference type="GO" id="GO:0006508">
    <property type="term" value="P:proteolysis"/>
    <property type="evidence" value="ECO:0007669"/>
    <property type="project" value="UniProtKB-KW"/>
</dbReference>
<dbReference type="InterPro" id="IPR000671">
    <property type="entry name" value="Peptidase_A31"/>
</dbReference>
<comment type="similarity">
    <text evidence="1">Belongs to the peptidase A31 family.</text>
</comment>
<dbReference type="EMBL" id="JBJHZY010000001">
    <property type="protein sequence ID" value="MFL0266801.1"/>
    <property type="molecule type" value="Genomic_DNA"/>
</dbReference>
<keyword evidence="2 5" id="KW-0645">Protease</keyword>
<keyword evidence="4" id="KW-0378">Hydrolase</keyword>
<proteinExistence type="inferred from homology"/>
<comment type="caution">
    <text evidence="5">The sequence shown here is derived from an EMBL/GenBank/DDBJ whole genome shotgun (WGS) entry which is preliminary data.</text>
</comment>
<sequence>MSIKIVVIGNRLMGDDGAAIHIIEKLDKSFEEGDIEVIIGETDFQYCLSKIHEGDYIIIIDATYFGIEPGTVTVSSLKDIYRLNTNESLLSQHGYSFIKALETFYKAIDGILVGIEGENFDFTLSLSSSIEDNFDNICSEVKEAIWERVNILID</sequence>
<dbReference type="NCBIfam" id="TIGR00072">
    <property type="entry name" value="hydrog_prot"/>
    <property type="match status" value="1"/>
</dbReference>
<dbReference type="InterPro" id="IPR023430">
    <property type="entry name" value="Pept_HybD-like_dom_sf"/>
</dbReference>
<keyword evidence="6" id="KW-1185">Reference proteome</keyword>
<dbReference type="RefSeq" id="WP_406763422.1">
    <property type="nucleotide sequence ID" value="NZ_JBJHZY010000001.1"/>
</dbReference>
<dbReference type="PRINTS" id="PR00446">
    <property type="entry name" value="HYDRGNUPTAKE"/>
</dbReference>
<dbReference type="GO" id="GO:0008233">
    <property type="term" value="F:peptidase activity"/>
    <property type="evidence" value="ECO:0007669"/>
    <property type="project" value="UniProtKB-KW"/>
</dbReference>
<evidence type="ECO:0000256" key="1">
    <source>
        <dbReference type="ARBA" id="ARBA00006814"/>
    </source>
</evidence>
<evidence type="ECO:0000256" key="3">
    <source>
        <dbReference type="ARBA" id="ARBA00022750"/>
    </source>
</evidence>
<protein>
    <submittedName>
        <fullName evidence="5">Hydrogenase maturation protease</fullName>
    </submittedName>
</protein>
<dbReference type="Proteomes" id="UP001623661">
    <property type="component" value="Unassembled WGS sequence"/>
</dbReference>
<dbReference type="Pfam" id="PF01750">
    <property type="entry name" value="HycI"/>
    <property type="match status" value="1"/>
</dbReference>
<reference evidence="5 6" key="1">
    <citation type="submission" date="2024-11" db="EMBL/GenBank/DDBJ databases">
        <authorList>
            <person name="Heng Y.C."/>
            <person name="Lim A.C.H."/>
            <person name="Lee J.K.Y."/>
            <person name="Kittelmann S."/>
        </authorList>
    </citation>
    <scope>NUCLEOTIDE SEQUENCE [LARGE SCALE GENOMIC DNA]</scope>
    <source>
        <strain evidence="5 6">WILCCON 0202</strain>
    </source>
</reference>
<gene>
    <name evidence="5" type="ORF">ACJDUH_01710</name>
</gene>
<dbReference type="PANTHER" id="PTHR30302:SF1">
    <property type="entry name" value="HYDROGENASE 2 MATURATION PROTEASE"/>
    <property type="match status" value="1"/>
</dbReference>
<dbReference type="Gene3D" id="3.40.50.1450">
    <property type="entry name" value="HybD-like"/>
    <property type="match status" value="1"/>
</dbReference>
<evidence type="ECO:0000256" key="4">
    <source>
        <dbReference type="ARBA" id="ARBA00022801"/>
    </source>
</evidence>
<accession>A0ABW8TQK3</accession>
<dbReference type="PANTHER" id="PTHR30302">
    <property type="entry name" value="HYDROGENASE 1 MATURATION PROTEASE"/>
    <property type="match status" value="1"/>
</dbReference>
<dbReference type="SUPFAM" id="SSF53163">
    <property type="entry name" value="HybD-like"/>
    <property type="match status" value="1"/>
</dbReference>